<organism evidence="1 2">
    <name type="scientific">Mycena chlorophos</name>
    <name type="common">Agaric fungus</name>
    <name type="synonym">Agaricus chlorophos</name>
    <dbReference type="NCBI Taxonomy" id="658473"/>
    <lineage>
        <taxon>Eukaryota</taxon>
        <taxon>Fungi</taxon>
        <taxon>Dikarya</taxon>
        <taxon>Basidiomycota</taxon>
        <taxon>Agaricomycotina</taxon>
        <taxon>Agaricomycetes</taxon>
        <taxon>Agaricomycetidae</taxon>
        <taxon>Agaricales</taxon>
        <taxon>Marasmiineae</taxon>
        <taxon>Mycenaceae</taxon>
        <taxon>Mycena</taxon>
    </lineage>
</organism>
<protein>
    <recommendedName>
        <fullName evidence="3">F-box domain-containing protein</fullName>
    </recommendedName>
</protein>
<dbReference type="Gene3D" id="3.80.10.10">
    <property type="entry name" value="Ribonuclease Inhibitor"/>
    <property type="match status" value="1"/>
</dbReference>
<dbReference type="SUPFAM" id="SSF52047">
    <property type="entry name" value="RNI-like"/>
    <property type="match status" value="1"/>
</dbReference>
<gene>
    <name evidence="1" type="ORF">HMN09_00257400</name>
</gene>
<comment type="caution">
    <text evidence="1">The sequence shown here is derived from an EMBL/GenBank/DDBJ whole genome shotgun (WGS) entry which is preliminary data.</text>
</comment>
<name>A0A8H6TM45_MYCCL</name>
<keyword evidence="2" id="KW-1185">Reference proteome</keyword>
<dbReference type="Proteomes" id="UP000613580">
    <property type="component" value="Unassembled WGS sequence"/>
</dbReference>
<reference evidence="1" key="1">
    <citation type="submission" date="2020-05" db="EMBL/GenBank/DDBJ databases">
        <title>Mycena genomes resolve the evolution of fungal bioluminescence.</title>
        <authorList>
            <person name="Tsai I.J."/>
        </authorList>
    </citation>
    <scope>NUCLEOTIDE SEQUENCE</scope>
    <source>
        <strain evidence="1">110903Hualien_Pintung</strain>
    </source>
</reference>
<evidence type="ECO:0000313" key="1">
    <source>
        <dbReference type="EMBL" id="KAF7319207.1"/>
    </source>
</evidence>
<evidence type="ECO:0000313" key="2">
    <source>
        <dbReference type="Proteomes" id="UP000613580"/>
    </source>
</evidence>
<dbReference type="EMBL" id="JACAZE010000003">
    <property type="protein sequence ID" value="KAF7319207.1"/>
    <property type="molecule type" value="Genomic_DNA"/>
</dbReference>
<accession>A0A8H6TM45</accession>
<proteinExistence type="predicted"/>
<evidence type="ECO:0008006" key="3">
    <source>
        <dbReference type="Google" id="ProtNLM"/>
    </source>
</evidence>
<dbReference type="AlphaFoldDB" id="A0A8H6TM45"/>
<dbReference type="OrthoDB" id="3021279at2759"/>
<dbReference type="InterPro" id="IPR032675">
    <property type="entry name" value="LRR_dom_sf"/>
</dbReference>
<sequence>MADQSPRLPPELERYIFEILAKASGKECLGLRLVAQRVRAWIEPFLFETLILDGQDCARLLDVAGASSMSLVRRLVITNTTRCPEKILVCCSGITHLALDSVVSGDPSLHPILLSLSNLRHLSIHALELPPNIIASAESHAALQQLSHLTILDYFHFPEPLLSFVASLSALTHLAFFHAPLCVTTQRFLDMCPNLVVLVLLAEDEADLARKALGNKGVVALGDPRAVFCVGGEWWNGATVGSSIESYWRSAERLSQRRSMELAEQPTASWTETRKE</sequence>